<evidence type="ECO:0000256" key="3">
    <source>
        <dbReference type="ARBA" id="ARBA00023163"/>
    </source>
</evidence>
<reference evidence="7" key="1">
    <citation type="journal article" date="2019" name="Int. J. Syst. Evol. Microbiol.">
        <title>The Global Catalogue of Microorganisms (GCM) 10K type strain sequencing project: providing services to taxonomists for standard genome sequencing and annotation.</title>
        <authorList>
            <consortium name="The Broad Institute Genomics Platform"/>
            <consortium name="The Broad Institute Genome Sequencing Center for Infectious Disease"/>
            <person name="Wu L."/>
            <person name="Ma J."/>
        </authorList>
    </citation>
    <scope>NUCLEOTIDE SEQUENCE [LARGE SCALE GENOMIC DNA]</scope>
    <source>
        <strain evidence="7">CGMCC 4.7645</strain>
    </source>
</reference>
<protein>
    <submittedName>
        <fullName evidence="6">IclR family transcriptional regulator C-terminal domain-containing protein</fullName>
    </submittedName>
</protein>
<dbReference type="InterPro" id="IPR050707">
    <property type="entry name" value="HTH_MetabolicPath_Reg"/>
</dbReference>
<dbReference type="InterPro" id="IPR036388">
    <property type="entry name" value="WH-like_DNA-bd_sf"/>
</dbReference>
<dbReference type="InterPro" id="IPR005471">
    <property type="entry name" value="Tscrpt_reg_IclR_N"/>
</dbReference>
<evidence type="ECO:0000313" key="6">
    <source>
        <dbReference type="EMBL" id="MFD2420508.1"/>
    </source>
</evidence>
<dbReference type="SUPFAM" id="SSF46785">
    <property type="entry name" value="Winged helix' DNA-binding domain"/>
    <property type="match status" value="1"/>
</dbReference>
<evidence type="ECO:0000313" key="7">
    <source>
        <dbReference type="Proteomes" id="UP001597417"/>
    </source>
</evidence>
<gene>
    <name evidence="6" type="ORF">ACFSXZ_29700</name>
</gene>
<sequence>MAERLGPFVRTFDRGLDVLTCFSAERPDLSVTEVASECGFDRATARRLLRTLESLGYVDCVGSRYRLTAKVLELGYETIGSESFPEMVQPYLEDVAHTVDHSCSLAVLDGDTAVFLARAAVRRVMSIRLAPGARVPAAASAVGRALLSGHTPDQLAAYFERFPPLPYTEATITDTTELARRIADARERGWALIDQELERGVRSVAVPLHDAAGAVVAALTIGTHTGQVDDDTLFTVILPRLKDCAAAIERTITTRSNSFSAARSPMVVAAPESPPPLGS</sequence>
<dbReference type="PANTHER" id="PTHR30136:SF34">
    <property type="entry name" value="TRANSCRIPTIONAL REGULATOR"/>
    <property type="match status" value="1"/>
</dbReference>
<dbReference type="SMART" id="SM00346">
    <property type="entry name" value="HTH_ICLR"/>
    <property type="match status" value="1"/>
</dbReference>
<dbReference type="Gene3D" id="3.30.450.40">
    <property type="match status" value="1"/>
</dbReference>
<dbReference type="Gene3D" id="1.10.10.10">
    <property type="entry name" value="Winged helix-like DNA-binding domain superfamily/Winged helix DNA-binding domain"/>
    <property type="match status" value="1"/>
</dbReference>
<dbReference type="EMBL" id="JBHUKR010000019">
    <property type="protein sequence ID" value="MFD2420508.1"/>
    <property type="molecule type" value="Genomic_DNA"/>
</dbReference>
<keyword evidence="7" id="KW-1185">Reference proteome</keyword>
<accession>A0ABW5G0F7</accession>
<dbReference type="Pfam" id="PF01614">
    <property type="entry name" value="IclR_C"/>
    <property type="match status" value="1"/>
</dbReference>
<evidence type="ECO:0000256" key="2">
    <source>
        <dbReference type="ARBA" id="ARBA00023125"/>
    </source>
</evidence>
<dbReference type="Proteomes" id="UP001597417">
    <property type="component" value="Unassembled WGS sequence"/>
</dbReference>
<feature type="domain" description="IclR-ED" evidence="5">
    <location>
        <begin position="70"/>
        <end position="254"/>
    </location>
</feature>
<organism evidence="6 7">
    <name type="scientific">Amycolatopsis pigmentata</name>
    <dbReference type="NCBI Taxonomy" id="450801"/>
    <lineage>
        <taxon>Bacteria</taxon>
        <taxon>Bacillati</taxon>
        <taxon>Actinomycetota</taxon>
        <taxon>Actinomycetes</taxon>
        <taxon>Pseudonocardiales</taxon>
        <taxon>Pseudonocardiaceae</taxon>
        <taxon>Amycolatopsis</taxon>
    </lineage>
</organism>
<comment type="caution">
    <text evidence="6">The sequence shown here is derived from an EMBL/GenBank/DDBJ whole genome shotgun (WGS) entry which is preliminary data.</text>
</comment>
<evidence type="ECO:0000259" key="5">
    <source>
        <dbReference type="PROSITE" id="PS51078"/>
    </source>
</evidence>
<dbReference type="InterPro" id="IPR036390">
    <property type="entry name" value="WH_DNA-bd_sf"/>
</dbReference>
<dbReference type="PROSITE" id="PS51078">
    <property type="entry name" value="ICLR_ED"/>
    <property type="match status" value="1"/>
</dbReference>
<keyword evidence="1" id="KW-0805">Transcription regulation</keyword>
<dbReference type="InterPro" id="IPR029016">
    <property type="entry name" value="GAF-like_dom_sf"/>
</dbReference>
<evidence type="ECO:0000259" key="4">
    <source>
        <dbReference type="PROSITE" id="PS51077"/>
    </source>
</evidence>
<keyword evidence="3" id="KW-0804">Transcription</keyword>
<keyword evidence="2" id="KW-0238">DNA-binding</keyword>
<dbReference type="PROSITE" id="PS51077">
    <property type="entry name" value="HTH_ICLR"/>
    <property type="match status" value="1"/>
</dbReference>
<evidence type="ECO:0000256" key="1">
    <source>
        <dbReference type="ARBA" id="ARBA00023015"/>
    </source>
</evidence>
<dbReference type="RefSeq" id="WP_378268597.1">
    <property type="nucleotide sequence ID" value="NZ_JBHUKR010000019.1"/>
</dbReference>
<proteinExistence type="predicted"/>
<dbReference type="SUPFAM" id="SSF55781">
    <property type="entry name" value="GAF domain-like"/>
    <property type="match status" value="1"/>
</dbReference>
<name>A0ABW5G0F7_9PSEU</name>
<dbReference type="PANTHER" id="PTHR30136">
    <property type="entry name" value="HELIX-TURN-HELIX TRANSCRIPTIONAL REGULATOR, ICLR FAMILY"/>
    <property type="match status" value="1"/>
</dbReference>
<dbReference type="Pfam" id="PF09339">
    <property type="entry name" value="HTH_IclR"/>
    <property type="match status" value="1"/>
</dbReference>
<dbReference type="InterPro" id="IPR014757">
    <property type="entry name" value="Tscrpt_reg_IclR_C"/>
</dbReference>
<feature type="domain" description="HTH iclR-type" evidence="4">
    <location>
        <begin position="9"/>
        <end position="69"/>
    </location>
</feature>